<feature type="transmembrane region" description="Helical" evidence="6">
    <location>
        <begin position="161"/>
        <end position="182"/>
    </location>
</feature>
<feature type="transmembrane region" description="Helical" evidence="6">
    <location>
        <begin position="194"/>
        <end position="213"/>
    </location>
</feature>
<evidence type="ECO:0000256" key="5">
    <source>
        <dbReference type="ARBA" id="ARBA00023180"/>
    </source>
</evidence>
<feature type="transmembrane region" description="Helical" evidence="6">
    <location>
        <begin position="344"/>
        <end position="363"/>
    </location>
</feature>
<protein>
    <recommendedName>
        <fullName evidence="7">G-protein coupled receptors family 3 profile domain-containing protein</fullName>
    </recommendedName>
</protein>
<gene>
    <name evidence="8" type="ORF">BCR36DRAFT_92919</name>
</gene>
<evidence type="ECO:0000313" key="9">
    <source>
        <dbReference type="Proteomes" id="UP000193719"/>
    </source>
</evidence>
<reference evidence="8 9" key="2">
    <citation type="submission" date="2016-08" db="EMBL/GenBank/DDBJ databases">
        <title>Pervasive Adenine N6-methylation of Active Genes in Fungi.</title>
        <authorList>
            <consortium name="DOE Joint Genome Institute"/>
            <person name="Mondo S.J."/>
            <person name="Dannebaum R.O."/>
            <person name="Kuo R.C."/>
            <person name="Labutti K."/>
            <person name="Haridas S."/>
            <person name="Kuo A."/>
            <person name="Salamov A."/>
            <person name="Ahrendt S.R."/>
            <person name="Lipzen A."/>
            <person name="Sullivan W."/>
            <person name="Andreopoulos W.B."/>
            <person name="Clum A."/>
            <person name="Lindquist E."/>
            <person name="Daum C."/>
            <person name="Ramamoorthy G.K."/>
            <person name="Gryganskyi A."/>
            <person name="Culley D."/>
            <person name="Magnuson J.K."/>
            <person name="James T.Y."/>
            <person name="O'Malley M.A."/>
            <person name="Stajich J.E."/>
            <person name="Spatafora J.W."/>
            <person name="Visel A."/>
            <person name="Grigoriev I.V."/>
        </authorList>
    </citation>
    <scope>NUCLEOTIDE SEQUENCE [LARGE SCALE GENOMIC DNA]</scope>
    <source>
        <strain evidence="9">finn</strain>
    </source>
</reference>
<keyword evidence="9" id="KW-1185">Reference proteome</keyword>
<keyword evidence="3 6" id="KW-1133">Transmembrane helix</keyword>
<dbReference type="AlphaFoldDB" id="A0A1Y1V558"/>
<dbReference type="PROSITE" id="PS50259">
    <property type="entry name" value="G_PROTEIN_RECEP_F3_4"/>
    <property type="match status" value="1"/>
</dbReference>
<comment type="caution">
    <text evidence="8">The sequence shown here is derived from an EMBL/GenBank/DDBJ whole genome shotgun (WGS) entry which is preliminary data.</text>
</comment>
<dbReference type="PRINTS" id="PR00248">
    <property type="entry name" value="GPCRMGR"/>
</dbReference>
<accession>A0A1Y1V558</accession>
<dbReference type="InterPro" id="IPR017978">
    <property type="entry name" value="GPCR_3_C"/>
</dbReference>
<evidence type="ECO:0000256" key="1">
    <source>
        <dbReference type="ARBA" id="ARBA00004141"/>
    </source>
</evidence>
<comment type="subcellular location">
    <subcellularLocation>
        <location evidence="1">Membrane</location>
        <topology evidence="1">Multi-pass membrane protein</topology>
    </subcellularLocation>
</comment>
<sequence>MCNIYDDYNNLIIFESDISIVKYEEFMFFNLWVDDSYNVELIGQTQSFCWGDSCKFPSIKVIGNPGNYTIKLSINSFGQFSKFDNSTIGIPIEIMECNNNYINQKFESNKLKSCYEPKCELSCGQGRCVNINLCDCTETLYTGKYCNENYKLNRKKYLDNIILSTTVVLFIITIVLIILTIVNRKNPKIMGGGVDFLIIILLGSIIRYGYILLLTKERTTTRCYLIYLFNNIGFSLVFGSILVKTLRIYRIFKINRQQNVGIKKGNMYAIIISIVSFHIVVVILWSLLGRIKVGSAYTNDKKVYQKCFYSKTSVLCVILNYTILLIGFFTSYSIRRVQSELREHLNIPVYVYVITMGIIEFINLQDEISLEVQDLFGSLGTIINTSVILYFLYISKFFDIYIYKNVPKYETIHKM</sequence>
<organism evidence="8 9">
    <name type="scientific">Piromyces finnis</name>
    <dbReference type="NCBI Taxonomy" id="1754191"/>
    <lineage>
        <taxon>Eukaryota</taxon>
        <taxon>Fungi</taxon>
        <taxon>Fungi incertae sedis</taxon>
        <taxon>Chytridiomycota</taxon>
        <taxon>Chytridiomycota incertae sedis</taxon>
        <taxon>Neocallimastigomycetes</taxon>
        <taxon>Neocallimastigales</taxon>
        <taxon>Neocallimastigaceae</taxon>
        <taxon>Piromyces</taxon>
    </lineage>
</organism>
<evidence type="ECO:0000256" key="2">
    <source>
        <dbReference type="ARBA" id="ARBA00022692"/>
    </source>
</evidence>
<dbReference type="InterPro" id="IPR000337">
    <property type="entry name" value="GPCR_3"/>
</dbReference>
<dbReference type="OrthoDB" id="2158641at2759"/>
<dbReference type="InterPro" id="IPR050726">
    <property type="entry name" value="mGluR"/>
</dbReference>
<feature type="transmembrane region" description="Helical" evidence="6">
    <location>
        <begin position="375"/>
        <end position="394"/>
    </location>
</feature>
<evidence type="ECO:0000256" key="4">
    <source>
        <dbReference type="ARBA" id="ARBA00023136"/>
    </source>
</evidence>
<dbReference type="Pfam" id="PF00003">
    <property type="entry name" value="7tm_3"/>
    <property type="match status" value="1"/>
</dbReference>
<name>A0A1Y1V558_9FUNG</name>
<evidence type="ECO:0000256" key="3">
    <source>
        <dbReference type="ARBA" id="ARBA00022989"/>
    </source>
</evidence>
<keyword evidence="4 6" id="KW-0472">Membrane</keyword>
<dbReference type="PANTHER" id="PTHR24060">
    <property type="entry name" value="METABOTROPIC GLUTAMATE RECEPTOR"/>
    <property type="match status" value="1"/>
</dbReference>
<keyword evidence="5" id="KW-0325">Glycoprotein</keyword>
<feature type="transmembrane region" description="Helical" evidence="6">
    <location>
        <begin position="225"/>
        <end position="246"/>
    </location>
</feature>
<feature type="transmembrane region" description="Helical" evidence="6">
    <location>
        <begin position="267"/>
        <end position="288"/>
    </location>
</feature>
<evidence type="ECO:0000256" key="6">
    <source>
        <dbReference type="SAM" id="Phobius"/>
    </source>
</evidence>
<feature type="transmembrane region" description="Helical" evidence="6">
    <location>
        <begin position="308"/>
        <end position="332"/>
    </location>
</feature>
<evidence type="ECO:0000313" key="8">
    <source>
        <dbReference type="EMBL" id="ORX47573.1"/>
    </source>
</evidence>
<reference evidence="8 9" key="1">
    <citation type="submission" date="2016-08" db="EMBL/GenBank/DDBJ databases">
        <title>Genomes of anaerobic fungi encode conserved fungal cellulosomes for biomass hydrolysis.</title>
        <authorList>
            <consortium name="DOE Joint Genome Institute"/>
            <person name="Haitjema C.H."/>
            <person name="Gilmore S.P."/>
            <person name="Henske J.K."/>
            <person name="Solomon K.V."/>
            <person name="De Groot R."/>
            <person name="Kuo A."/>
            <person name="Mondo S.J."/>
            <person name="Salamov A.A."/>
            <person name="Labutti K."/>
            <person name="Zhao Z."/>
            <person name="Chiniquy J."/>
            <person name="Barry K."/>
            <person name="Brewer H.M."/>
            <person name="Purvine S.O."/>
            <person name="Wright A.T."/>
            <person name="Boxma B."/>
            <person name="Van Alen T."/>
            <person name="Hackstein J.H."/>
            <person name="Baker S.E."/>
            <person name="Grigoriev I.V."/>
            <person name="O'Malley M.A."/>
        </authorList>
    </citation>
    <scope>NUCLEOTIDE SEQUENCE [LARGE SCALE GENOMIC DNA]</scope>
    <source>
        <strain evidence="9">finn</strain>
    </source>
</reference>
<dbReference type="Proteomes" id="UP000193719">
    <property type="component" value="Unassembled WGS sequence"/>
</dbReference>
<dbReference type="GO" id="GO:0016020">
    <property type="term" value="C:membrane"/>
    <property type="evidence" value="ECO:0007669"/>
    <property type="project" value="UniProtKB-SubCell"/>
</dbReference>
<proteinExistence type="predicted"/>
<feature type="domain" description="G-protein coupled receptors family 3 profile" evidence="7">
    <location>
        <begin position="158"/>
        <end position="402"/>
    </location>
</feature>
<dbReference type="GO" id="GO:0004930">
    <property type="term" value="F:G protein-coupled receptor activity"/>
    <property type="evidence" value="ECO:0007669"/>
    <property type="project" value="InterPro"/>
</dbReference>
<evidence type="ECO:0000259" key="7">
    <source>
        <dbReference type="PROSITE" id="PS50259"/>
    </source>
</evidence>
<dbReference type="EMBL" id="MCFH01000030">
    <property type="protein sequence ID" value="ORX47573.1"/>
    <property type="molecule type" value="Genomic_DNA"/>
</dbReference>
<keyword evidence="2 6" id="KW-0812">Transmembrane</keyword>